<reference evidence="1 2" key="1">
    <citation type="submission" date="2020-08" db="EMBL/GenBank/DDBJ databases">
        <title>Genomic Encyclopedia of Type Strains, Phase IV (KMG-IV): sequencing the most valuable type-strain genomes for metagenomic binning, comparative biology and taxonomic classification.</title>
        <authorList>
            <person name="Goeker M."/>
        </authorList>
    </citation>
    <scope>NUCLEOTIDE SEQUENCE [LARGE SCALE GENOMIC DNA]</scope>
    <source>
        <strain evidence="1 2">DSM 29853</strain>
    </source>
</reference>
<gene>
    <name evidence="1" type="ORF">GGR23_001760</name>
</gene>
<keyword evidence="2" id="KW-1185">Reference proteome</keyword>
<comment type="caution">
    <text evidence="1">The sequence shown here is derived from an EMBL/GenBank/DDBJ whole genome shotgun (WGS) entry which is preliminary data.</text>
</comment>
<evidence type="ECO:0000313" key="2">
    <source>
        <dbReference type="Proteomes" id="UP000528286"/>
    </source>
</evidence>
<dbReference type="InterPro" id="IPR003477">
    <property type="entry name" value="PemK-like"/>
</dbReference>
<dbReference type="InterPro" id="IPR011067">
    <property type="entry name" value="Plasmid_toxin/cell-grow_inhib"/>
</dbReference>
<dbReference type="GO" id="GO:0003677">
    <property type="term" value="F:DNA binding"/>
    <property type="evidence" value="ECO:0007669"/>
    <property type="project" value="InterPro"/>
</dbReference>
<dbReference type="EMBL" id="JACIEZ010000003">
    <property type="protein sequence ID" value="MBB4064573.1"/>
    <property type="molecule type" value="Genomic_DNA"/>
</dbReference>
<dbReference type="EC" id="3.1.-.-" evidence="1"/>
<dbReference type="Proteomes" id="UP000528286">
    <property type="component" value="Unassembled WGS sequence"/>
</dbReference>
<dbReference type="GO" id="GO:0016787">
    <property type="term" value="F:hydrolase activity"/>
    <property type="evidence" value="ECO:0007669"/>
    <property type="project" value="UniProtKB-KW"/>
</dbReference>
<dbReference type="PANTHER" id="PTHR33988">
    <property type="entry name" value="ENDORIBONUCLEASE MAZF-RELATED"/>
    <property type="match status" value="1"/>
</dbReference>
<keyword evidence="1" id="KW-0378">Hydrolase</keyword>
<evidence type="ECO:0000313" key="1">
    <source>
        <dbReference type="EMBL" id="MBB4064573.1"/>
    </source>
</evidence>
<proteinExistence type="predicted"/>
<organism evidence="1 2">
    <name type="scientific">Gellertiella hungarica</name>
    <dbReference type="NCBI Taxonomy" id="1572859"/>
    <lineage>
        <taxon>Bacteria</taxon>
        <taxon>Pseudomonadati</taxon>
        <taxon>Pseudomonadota</taxon>
        <taxon>Alphaproteobacteria</taxon>
        <taxon>Hyphomicrobiales</taxon>
        <taxon>Rhizobiaceae</taxon>
        <taxon>Gellertiella</taxon>
    </lineage>
</organism>
<dbReference type="SUPFAM" id="SSF50118">
    <property type="entry name" value="Cell growth inhibitor/plasmid maintenance toxic component"/>
    <property type="match status" value="1"/>
</dbReference>
<dbReference type="GO" id="GO:0004521">
    <property type="term" value="F:RNA endonuclease activity"/>
    <property type="evidence" value="ECO:0007669"/>
    <property type="project" value="TreeGrafter"/>
</dbReference>
<dbReference type="AlphaFoldDB" id="A0A7W6J4F1"/>
<dbReference type="Gene3D" id="2.30.30.110">
    <property type="match status" value="1"/>
</dbReference>
<dbReference type="PANTHER" id="PTHR33988:SF3">
    <property type="entry name" value="ENDORIBONUCLEASE TOXIN CHPB-RELATED"/>
    <property type="match status" value="1"/>
</dbReference>
<name>A0A7W6J4F1_9HYPH</name>
<dbReference type="RefSeq" id="WP_183365836.1">
    <property type="nucleotide sequence ID" value="NZ_JACIEZ010000003.1"/>
</dbReference>
<protein>
    <submittedName>
        <fullName evidence="1">mRNA interferase ChpB</fullName>
        <ecNumber evidence="1">3.1.-.-</ecNumber>
    </submittedName>
</protein>
<accession>A0A7W6J4F1</accession>
<dbReference type="GO" id="GO:0016075">
    <property type="term" value="P:rRNA catabolic process"/>
    <property type="evidence" value="ECO:0007669"/>
    <property type="project" value="TreeGrafter"/>
</dbReference>
<sequence length="119" mass="13103">MVRNPVPQRGDVYLVDLNPVVGNELRDPHRCVIITPREINALGLCLVAPVTTGGLHARRVGLAVAVTGHDTTGMILCNQLRTLDILARVQQKRARYIETIDSLIMDEVVARVASMIDPR</sequence>
<dbReference type="GO" id="GO:0006402">
    <property type="term" value="P:mRNA catabolic process"/>
    <property type="evidence" value="ECO:0007669"/>
    <property type="project" value="TreeGrafter"/>
</dbReference>
<dbReference type="Pfam" id="PF02452">
    <property type="entry name" value="PemK_toxin"/>
    <property type="match status" value="1"/>
</dbReference>